<accession>A0ABD2XM37</accession>
<organism evidence="1 2">
    <name type="scientific">Trichogramma kaykai</name>
    <dbReference type="NCBI Taxonomy" id="54128"/>
    <lineage>
        <taxon>Eukaryota</taxon>
        <taxon>Metazoa</taxon>
        <taxon>Ecdysozoa</taxon>
        <taxon>Arthropoda</taxon>
        <taxon>Hexapoda</taxon>
        <taxon>Insecta</taxon>
        <taxon>Pterygota</taxon>
        <taxon>Neoptera</taxon>
        <taxon>Endopterygota</taxon>
        <taxon>Hymenoptera</taxon>
        <taxon>Apocrita</taxon>
        <taxon>Proctotrupomorpha</taxon>
        <taxon>Chalcidoidea</taxon>
        <taxon>Trichogrammatidae</taxon>
        <taxon>Trichogramma</taxon>
    </lineage>
</organism>
<name>A0ABD2XM37_9HYME</name>
<reference evidence="1 2" key="1">
    <citation type="journal article" date="2024" name="bioRxiv">
        <title>A reference genome for Trichogramma kaykai: A tiny desert-dwelling parasitoid wasp with competing sex-ratio distorters.</title>
        <authorList>
            <person name="Culotta J."/>
            <person name="Lindsey A.R."/>
        </authorList>
    </citation>
    <scope>NUCLEOTIDE SEQUENCE [LARGE SCALE GENOMIC DNA]</scope>
    <source>
        <strain evidence="1 2">KSX58</strain>
    </source>
</reference>
<dbReference type="AlphaFoldDB" id="A0ABD2XM37"/>
<proteinExistence type="predicted"/>
<sequence length="107" mass="12236">MPSTIMHTRRTYNVSRVSIIISIRSCPVLGTFTLCMYESTKFSFIRSTRIFYSPTKSTVHNCALSENSFCDIVAGWVRAELQRAVTMLKYASYNIQLYSLAYITTPN</sequence>
<protein>
    <submittedName>
        <fullName evidence="1">Uncharacterized protein</fullName>
    </submittedName>
</protein>
<evidence type="ECO:0000313" key="1">
    <source>
        <dbReference type="EMBL" id="KAL3405776.1"/>
    </source>
</evidence>
<comment type="caution">
    <text evidence="1">The sequence shown here is derived from an EMBL/GenBank/DDBJ whole genome shotgun (WGS) entry which is preliminary data.</text>
</comment>
<evidence type="ECO:0000313" key="2">
    <source>
        <dbReference type="Proteomes" id="UP001627154"/>
    </source>
</evidence>
<dbReference type="EMBL" id="JBJJXI010000019">
    <property type="protein sequence ID" value="KAL3405776.1"/>
    <property type="molecule type" value="Genomic_DNA"/>
</dbReference>
<dbReference type="Proteomes" id="UP001627154">
    <property type="component" value="Unassembled WGS sequence"/>
</dbReference>
<keyword evidence="2" id="KW-1185">Reference proteome</keyword>
<gene>
    <name evidence="1" type="ORF">TKK_001223</name>
</gene>